<organism evidence="1 2">
    <name type="scientific">Vibrio panuliri</name>
    <dbReference type="NCBI Taxonomy" id="1381081"/>
    <lineage>
        <taxon>Bacteria</taxon>
        <taxon>Pseudomonadati</taxon>
        <taxon>Pseudomonadota</taxon>
        <taxon>Gammaproteobacteria</taxon>
        <taxon>Vibrionales</taxon>
        <taxon>Vibrionaceae</taxon>
        <taxon>Vibrio</taxon>
    </lineage>
</organism>
<evidence type="ECO:0000313" key="1">
    <source>
        <dbReference type="EMBL" id="OLQ90488.1"/>
    </source>
</evidence>
<evidence type="ECO:0000313" key="2">
    <source>
        <dbReference type="Proteomes" id="UP000186313"/>
    </source>
</evidence>
<protein>
    <submittedName>
        <fullName evidence="1">Uncharacterized protein</fullName>
    </submittedName>
</protein>
<comment type="caution">
    <text evidence="1">The sequence shown here is derived from an EMBL/GenBank/DDBJ whole genome shotgun (WGS) entry which is preliminary data.</text>
</comment>
<dbReference type="Proteomes" id="UP000186313">
    <property type="component" value="Unassembled WGS sequence"/>
</dbReference>
<name>A0A1Q9HJH0_9VIBR</name>
<reference evidence="1 2" key="1">
    <citation type="submission" date="2016-09" db="EMBL/GenBank/DDBJ databases">
        <title>Genomic Taxonomy of the Vibrionaceae.</title>
        <authorList>
            <person name="Gonzalez-Castillo A."/>
            <person name="Gomez-Gil B."/>
            <person name="Enciso-Ibarra K."/>
        </authorList>
    </citation>
    <scope>NUCLEOTIDE SEQUENCE [LARGE SCALE GENOMIC DNA]</scope>
    <source>
        <strain evidence="1 2">CAIM 703</strain>
    </source>
</reference>
<dbReference type="EMBL" id="MJMJ01000012">
    <property type="protein sequence ID" value="OLQ90488.1"/>
    <property type="molecule type" value="Genomic_DNA"/>
</dbReference>
<dbReference type="AlphaFoldDB" id="A0A1Q9HJH0"/>
<gene>
    <name evidence="1" type="ORF">BIY22_05710</name>
</gene>
<proteinExistence type="predicted"/>
<accession>A0A1Q9HJH0</accession>
<dbReference type="RefSeq" id="WP_075708152.1">
    <property type="nucleotide sequence ID" value="NZ_MJMJ01000012.1"/>
</dbReference>
<sequence length="64" mass="7474">MKLTILVISHSNHLYRGLPVKTPTHMCIVLLLAHVLAKKRRVHLEISHTRYQLKKFIISTKLFS</sequence>